<dbReference type="GO" id="GO:0006529">
    <property type="term" value="P:asparagine biosynthetic process"/>
    <property type="evidence" value="ECO:0007669"/>
    <property type="project" value="UniProtKB-KW"/>
</dbReference>
<dbReference type="Pfam" id="PF00733">
    <property type="entry name" value="Asn_synthase"/>
    <property type="match status" value="1"/>
</dbReference>
<dbReference type="EMBL" id="DS990140">
    <property type="protein sequence ID" value="EET25509.1"/>
    <property type="molecule type" value="Genomic_DNA"/>
</dbReference>
<feature type="binding site" evidence="9">
    <location>
        <position position="293"/>
    </location>
    <ligand>
        <name>ATP</name>
        <dbReference type="ChEBI" id="CHEBI:30616"/>
    </ligand>
</feature>
<dbReference type="InterPro" id="IPR029055">
    <property type="entry name" value="Ntn_hydrolases_N"/>
</dbReference>
<accession>A0A0X1L4J2</accession>
<feature type="binding site" evidence="9">
    <location>
        <begin position="366"/>
        <end position="367"/>
    </location>
    <ligand>
        <name>ATP</name>
        <dbReference type="ChEBI" id="CHEBI:30616"/>
    </ligand>
</feature>
<evidence type="ECO:0000256" key="6">
    <source>
        <dbReference type="ARBA" id="ARBA00022962"/>
    </source>
</evidence>
<keyword evidence="4 9" id="KW-0547">Nucleotide-binding</keyword>
<dbReference type="Proteomes" id="UP000004687">
    <property type="component" value="Unassembled WGS sequence"/>
</dbReference>
<feature type="site" description="Important for beta-aspartyl-AMP intermediate formation" evidence="10">
    <location>
        <position position="368"/>
    </location>
</feature>
<dbReference type="SUPFAM" id="SSF52402">
    <property type="entry name" value="Adenine nucleotide alpha hydrolases-like"/>
    <property type="match status" value="1"/>
</dbReference>
<feature type="active site" description="For GATase activity" evidence="8">
    <location>
        <position position="2"/>
    </location>
</feature>
<comment type="pathway">
    <text evidence="1">Amino-acid biosynthesis; L-asparagine biosynthesis; L-asparagine from L-aspartate (L-Gln route): step 1/1.</text>
</comment>
<dbReference type="RefSeq" id="WP_000334665.1">
    <property type="nucleotide sequence ID" value="NZ_CP060094.1"/>
</dbReference>
<sequence length="636" mass="72026">MCGVAGFISKRLSPVDCLTSMVESIMHRGPNDSGLWVDDDFGVCLAHARLSIQDLSSAGHQPMHSKSERYVMIFNGEIYNHLTLREELIEIVPSYWNGHSDTETLLAGFEVWGIEQTIQKCVGMFAIVLWDKVLKQLILIRDRFGEKPLYYGWQRDTFLFASELKALKAHPSFEGSINRQALSHFFRLNYIPTPLSIYEGIFKLEPGVIAVFSHEGQLLSKQTFWDASHAVSLQNFSDHDAVDKLDDLIKQSIQDQALSDVPLGAFLSGGVDSSTVVGILQSLSTRPVKTFTIGFDHADFNEASEASDVAKHLGTDHVELIVSAEDALAIINQLPVMYDEPFADASQVPTFLVSKLAKKEVTVCLSGDGGDELFCGYNRYHYTAKVWSYLEKIPFPIRKMLSVFLLTLSPSSWDVLSKTLGLNTRLPNLGNKIQKGAQALKARDIEDLYTRVVSNWDLDEPLVKNTAVEKLPFLSDLTELSHLNDLEKMMLWDKQSYLMDDVLVKTDRATMACSLEGRVPLLDHRIAEFAASLPIHLKYRGGKGKWLLREVLYRYVPKKLIERPKKGFSLPIAEWLRGPLKDWANVLLDSDRIDKEGFLSSELVQKKWREHLAGKRDWSSQLWSVLMFQLWLEKNK</sequence>
<proteinExistence type="inferred from homology"/>
<dbReference type="NCBIfam" id="TIGR01536">
    <property type="entry name" value="asn_synth_AEB"/>
    <property type="match status" value="1"/>
</dbReference>
<dbReference type="InterPro" id="IPR014729">
    <property type="entry name" value="Rossmann-like_a/b/a_fold"/>
</dbReference>
<reference evidence="12" key="1">
    <citation type="submission" date="2005-09" db="EMBL/GenBank/DDBJ databases">
        <title>Annotation of Vibrio cholerae MO10.</title>
        <authorList>
            <person name="Colwell R."/>
            <person name="Grim C.J."/>
            <person name="Young S."/>
            <person name="Jaffe D."/>
            <person name="Gnerre S."/>
            <person name="Berlin A."/>
            <person name="Heiman D."/>
            <person name="Hepburn T."/>
            <person name="Shea T."/>
            <person name="Sykes S."/>
            <person name="Yandava C."/>
            <person name="Alvarado L."/>
            <person name="Kodira C."/>
            <person name="Borodovsky M."/>
            <person name="Heidelberg J."/>
            <person name="Lander E."/>
            <person name="Galagan J."/>
            <person name="Nusbaum C."/>
            <person name="Birren B."/>
        </authorList>
    </citation>
    <scope>NUCLEOTIDE SEQUENCE [LARGE SCALE GENOMIC DNA]</scope>
    <source>
        <strain evidence="12">MO10</strain>
    </source>
</reference>
<dbReference type="EC" id="6.3.5.4" evidence="3"/>
<organism evidence="12">
    <name type="scientific">Vibrio cholerae (strain MO10)</name>
    <dbReference type="NCBI Taxonomy" id="345072"/>
    <lineage>
        <taxon>Bacteria</taxon>
        <taxon>Pseudomonadati</taxon>
        <taxon>Pseudomonadota</taxon>
        <taxon>Gammaproteobacteria</taxon>
        <taxon>Vibrionales</taxon>
        <taxon>Vibrionaceae</taxon>
        <taxon>Vibrio</taxon>
    </lineage>
</organism>
<dbReference type="PANTHER" id="PTHR43284:SF1">
    <property type="entry name" value="ASPARAGINE SYNTHETASE"/>
    <property type="match status" value="1"/>
</dbReference>
<evidence type="ECO:0000256" key="2">
    <source>
        <dbReference type="ARBA" id="ARBA00005752"/>
    </source>
</evidence>
<dbReference type="PROSITE" id="PS51278">
    <property type="entry name" value="GATASE_TYPE_2"/>
    <property type="match status" value="1"/>
</dbReference>
<dbReference type="InterPro" id="IPR001962">
    <property type="entry name" value="Asn_synthase"/>
</dbReference>
<evidence type="ECO:0000256" key="9">
    <source>
        <dbReference type="PIRSR" id="PIRSR001589-2"/>
    </source>
</evidence>
<dbReference type="SUPFAM" id="SSF56235">
    <property type="entry name" value="N-terminal nucleophile aminohydrolases (Ntn hydrolases)"/>
    <property type="match status" value="1"/>
</dbReference>
<dbReference type="CDD" id="cd00712">
    <property type="entry name" value="AsnB"/>
    <property type="match status" value="1"/>
</dbReference>
<reference evidence="12" key="2">
    <citation type="submission" date="2008-07" db="EMBL/GenBank/DDBJ databases">
        <authorList>
            <consortium name="Broad Institute Genome Sequencing Platform"/>
            <person name="Colwell R."/>
            <person name="Grim C.J."/>
            <person name="Young S."/>
            <person name="Jaffe D."/>
            <person name="Gnerre S."/>
            <person name="Berlin A."/>
            <person name="Heiman D."/>
            <person name="Hepburn T."/>
            <person name="Shea T."/>
            <person name="Sykes S."/>
            <person name="Alvarado L."/>
            <person name="Kodira C."/>
            <person name="Heidelberg J."/>
            <person name="Lander E."/>
            <person name="Galagan J."/>
            <person name="Nusbaum C."/>
            <person name="Birren B."/>
        </authorList>
    </citation>
    <scope>NUCLEOTIDE SEQUENCE [LARGE SCALE GENOMIC DNA]</scope>
    <source>
        <strain evidence="12">MO10</strain>
    </source>
</reference>
<evidence type="ECO:0000256" key="1">
    <source>
        <dbReference type="ARBA" id="ARBA00005187"/>
    </source>
</evidence>
<keyword evidence="8" id="KW-0028">Amino-acid biosynthesis</keyword>
<comment type="similarity">
    <text evidence="2">Belongs to the asparagine synthetase family.</text>
</comment>
<dbReference type="PIRSF" id="PIRSF001589">
    <property type="entry name" value="Asn_synthetase_glu-h"/>
    <property type="match status" value="1"/>
</dbReference>
<keyword evidence="6 8" id="KW-0315">Glutamine amidotransferase</keyword>
<comment type="catalytic activity">
    <reaction evidence="7">
        <text>L-aspartate + L-glutamine + ATP + H2O = L-asparagine + L-glutamate + AMP + diphosphate + H(+)</text>
        <dbReference type="Rhea" id="RHEA:12228"/>
        <dbReference type="ChEBI" id="CHEBI:15377"/>
        <dbReference type="ChEBI" id="CHEBI:15378"/>
        <dbReference type="ChEBI" id="CHEBI:29985"/>
        <dbReference type="ChEBI" id="CHEBI:29991"/>
        <dbReference type="ChEBI" id="CHEBI:30616"/>
        <dbReference type="ChEBI" id="CHEBI:33019"/>
        <dbReference type="ChEBI" id="CHEBI:58048"/>
        <dbReference type="ChEBI" id="CHEBI:58359"/>
        <dbReference type="ChEBI" id="CHEBI:456215"/>
        <dbReference type="EC" id="6.3.5.4"/>
    </reaction>
</comment>
<feature type="domain" description="Glutamine amidotransferase type-2" evidence="11">
    <location>
        <begin position="2"/>
        <end position="215"/>
    </location>
</feature>
<evidence type="ECO:0000256" key="10">
    <source>
        <dbReference type="PIRSR" id="PIRSR001589-3"/>
    </source>
</evidence>
<evidence type="ECO:0000256" key="8">
    <source>
        <dbReference type="PIRSR" id="PIRSR001589-1"/>
    </source>
</evidence>
<protein>
    <recommendedName>
        <fullName evidence="3">asparagine synthase (glutamine-hydrolyzing)</fullName>
        <ecNumber evidence="3">6.3.5.4</ecNumber>
    </recommendedName>
</protein>
<evidence type="ECO:0000313" key="12">
    <source>
        <dbReference type="EMBL" id="EET25509.1"/>
    </source>
</evidence>
<gene>
    <name evidence="12" type="ORF">VchoM_03536</name>
</gene>
<dbReference type="CDD" id="cd01991">
    <property type="entry name" value="Asn_synthase_B_C"/>
    <property type="match status" value="1"/>
</dbReference>
<evidence type="ECO:0000256" key="5">
    <source>
        <dbReference type="ARBA" id="ARBA00022840"/>
    </source>
</evidence>
<dbReference type="InterPro" id="IPR033738">
    <property type="entry name" value="AsnB_N"/>
</dbReference>
<dbReference type="Pfam" id="PF13522">
    <property type="entry name" value="GATase_6"/>
    <property type="match status" value="1"/>
</dbReference>
<name>A0A0X1L4J2_VIBCO</name>
<dbReference type="GO" id="GO:0005829">
    <property type="term" value="C:cytosol"/>
    <property type="evidence" value="ECO:0007669"/>
    <property type="project" value="TreeGrafter"/>
</dbReference>
<keyword evidence="8" id="KW-0061">Asparagine biosynthesis</keyword>
<evidence type="ECO:0000259" key="11">
    <source>
        <dbReference type="PROSITE" id="PS51278"/>
    </source>
</evidence>
<dbReference type="InterPro" id="IPR006426">
    <property type="entry name" value="Asn_synth_AEB"/>
</dbReference>
<dbReference type="GO" id="GO:0004066">
    <property type="term" value="F:asparagine synthase (glutamine-hydrolyzing) activity"/>
    <property type="evidence" value="ECO:0007669"/>
    <property type="project" value="UniProtKB-EC"/>
</dbReference>
<keyword evidence="5 9" id="KW-0067">ATP-binding</keyword>
<dbReference type="InterPro" id="IPR017932">
    <property type="entry name" value="GATase_2_dom"/>
</dbReference>
<evidence type="ECO:0000256" key="4">
    <source>
        <dbReference type="ARBA" id="ARBA00022741"/>
    </source>
</evidence>
<evidence type="ECO:0000256" key="3">
    <source>
        <dbReference type="ARBA" id="ARBA00012737"/>
    </source>
</evidence>
<evidence type="ECO:0000256" key="7">
    <source>
        <dbReference type="ARBA" id="ARBA00048741"/>
    </source>
</evidence>
<dbReference type="InterPro" id="IPR051786">
    <property type="entry name" value="ASN_synthetase/amidase"/>
</dbReference>
<dbReference type="GO" id="GO:0005524">
    <property type="term" value="F:ATP binding"/>
    <property type="evidence" value="ECO:0007669"/>
    <property type="project" value="UniProtKB-KW"/>
</dbReference>
<dbReference type="PANTHER" id="PTHR43284">
    <property type="entry name" value="ASPARAGINE SYNTHETASE (GLUTAMINE-HYDROLYZING)"/>
    <property type="match status" value="1"/>
</dbReference>
<dbReference type="Gene3D" id="3.60.20.10">
    <property type="entry name" value="Glutamine Phosphoribosylpyrophosphate, subunit 1, domain 1"/>
    <property type="match status" value="1"/>
</dbReference>
<dbReference type="AlphaFoldDB" id="A0A0X1L4J2"/>
<dbReference type="Gene3D" id="3.40.50.620">
    <property type="entry name" value="HUPs"/>
    <property type="match status" value="1"/>
</dbReference>
<feature type="binding site" evidence="9">
    <location>
        <position position="101"/>
    </location>
    <ligand>
        <name>L-glutamine</name>
        <dbReference type="ChEBI" id="CHEBI:58359"/>
    </ligand>
</feature>
<dbReference type="HOGENOM" id="CLU_014658_3_1_6"/>